<organism evidence="7 8">
    <name type="scientific">Thermoflavimicrobium dichotomicum</name>
    <dbReference type="NCBI Taxonomy" id="46223"/>
    <lineage>
        <taxon>Bacteria</taxon>
        <taxon>Bacillati</taxon>
        <taxon>Bacillota</taxon>
        <taxon>Bacilli</taxon>
        <taxon>Bacillales</taxon>
        <taxon>Thermoactinomycetaceae</taxon>
        <taxon>Thermoflavimicrobium</taxon>
    </lineage>
</organism>
<keyword evidence="3 5" id="KW-1133">Transmembrane helix</keyword>
<comment type="subcellular location">
    <subcellularLocation>
        <location evidence="1">Membrane</location>
        <topology evidence="1">Multi-pass membrane protein</topology>
    </subcellularLocation>
</comment>
<keyword evidence="4 5" id="KW-0472">Membrane</keyword>
<dbReference type="EMBL" id="FORR01000001">
    <property type="protein sequence ID" value="SFI64725.1"/>
    <property type="molecule type" value="Genomic_DNA"/>
</dbReference>
<dbReference type="AlphaFoldDB" id="A0A1I3JXQ2"/>
<feature type="transmembrane region" description="Helical" evidence="5">
    <location>
        <begin position="365"/>
        <end position="391"/>
    </location>
</feature>
<gene>
    <name evidence="7" type="ORF">SAMN05421852_101239</name>
</gene>
<reference evidence="7 8" key="1">
    <citation type="submission" date="2016-10" db="EMBL/GenBank/DDBJ databases">
        <authorList>
            <person name="de Groot N.N."/>
        </authorList>
    </citation>
    <scope>NUCLEOTIDE SEQUENCE [LARGE SCALE GENOMIC DNA]</scope>
    <source>
        <strain evidence="7 8">DSM 44778</strain>
    </source>
</reference>
<feature type="domain" description="O-antigen ligase-related" evidence="6">
    <location>
        <begin position="206"/>
        <end position="378"/>
    </location>
</feature>
<keyword evidence="8" id="KW-1185">Reference proteome</keyword>
<evidence type="ECO:0000256" key="4">
    <source>
        <dbReference type="ARBA" id="ARBA00023136"/>
    </source>
</evidence>
<protein>
    <submittedName>
        <fullName evidence="7">O-Antigen ligase</fullName>
    </submittedName>
</protein>
<feature type="transmembrane region" description="Helical" evidence="5">
    <location>
        <begin position="429"/>
        <end position="448"/>
    </location>
</feature>
<feature type="transmembrane region" description="Helical" evidence="5">
    <location>
        <begin position="201"/>
        <end position="218"/>
    </location>
</feature>
<evidence type="ECO:0000256" key="2">
    <source>
        <dbReference type="ARBA" id="ARBA00022692"/>
    </source>
</evidence>
<feature type="transmembrane region" description="Helical" evidence="5">
    <location>
        <begin position="39"/>
        <end position="58"/>
    </location>
</feature>
<sequence length="455" mass="51874">MIEKIFSQKRLELIFYFMIAFALLGPTLGIDLHPEFKLTFFRIAFFVLLAFLIIRFLKYKDLEASHLYPIRWYIAFFAFWFIYAVISLAWVIQIKFGIRYVFFLFMMILLCLAFPYFARDEKRIWRSLGVAFAVFSIMVYFGLFESVTYFHLPSSRYWGSKSASVTSFFQNQNDFATTITLALPFLATALHTLNLRRKMKVFLYFTIIFALYCLLATGSRSNTFFALPLIFVVWVIALPFTVPKEKLTKNNIFKGVAVVLSIALIVGLLSQFLLAENGRAKLASTIGIFQDLKSGTMNIHELDEVEKGEGTGGQSITVRKYLLLYGLDFLQKSHYLGVGAGNVEAHMKGKKGVNKVNIHNWWAEVLVNFGVIVFVLYMALYLWLLYQLWLLAQIKKSPSISPVIRWGAIASLLSLIGFFFGAIAPSSCIHFTPMWSTIGIALAIVAIGNKQKQKA</sequence>
<feature type="transmembrane region" description="Helical" evidence="5">
    <location>
        <begin position="70"/>
        <end position="92"/>
    </location>
</feature>
<feature type="transmembrane region" description="Helical" evidence="5">
    <location>
        <begin position="98"/>
        <end position="118"/>
    </location>
</feature>
<feature type="transmembrane region" description="Helical" evidence="5">
    <location>
        <begin position="175"/>
        <end position="194"/>
    </location>
</feature>
<dbReference type="PANTHER" id="PTHR37422:SF23">
    <property type="entry name" value="TEICHURONIC ACID BIOSYNTHESIS PROTEIN TUAE"/>
    <property type="match status" value="1"/>
</dbReference>
<keyword evidence="2 5" id="KW-0812">Transmembrane</keyword>
<evidence type="ECO:0000256" key="3">
    <source>
        <dbReference type="ARBA" id="ARBA00022989"/>
    </source>
</evidence>
<feature type="transmembrane region" description="Helical" evidence="5">
    <location>
        <begin position="130"/>
        <end position="152"/>
    </location>
</feature>
<evidence type="ECO:0000256" key="5">
    <source>
        <dbReference type="SAM" id="Phobius"/>
    </source>
</evidence>
<dbReference type="STRING" id="46223.SAMN05421852_101239"/>
<dbReference type="Pfam" id="PF04932">
    <property type="entry name" value="Wzy_C"/>
    <property type="match status" value="1"/>
</dbReference>
<keyword evidence="7" id="KW-0436">Ligase</keyword>
<feature type="transmembrane region" description="Helical" evidence="5">
    <location>
        <begin position="255"/>
        <end position="274"/>
    </location>
</feature>
<dbReference type="InterPro" id="IPR007016">
    <property type="entry name" value="O-antigen_ligase-rel_domated"/>
</dbReference>
<dbReference type="InterPro" id="IPR051533">
    <property type="entry name" value="WaaL-like"/>
</dbReference>
<evidence type="ECO:0000313" key="7">
    <source>
        <dbReference type="EMBL" id="SFI64725.1"/>
    </source>
</evidence>
<dbReference type="GO" id="GO:0016874">
    <property type="term" value="F:ligase activity"/>
    <property type="evidence" value="ECO:0007669"/>
    <property type="project" value="UniProtKB-KW"/>
</dbReference>
<dbReference type="RefSeq" id="WP_093227248.1">
    <property type="nucleotide sequence ID" value="NZ_FORR01000001.1"/>
</dbReference>
<dbReference type="Proteomes" id="UP000199545">
    <property type="component" value="Unassembled WGS sequence"/>
</dbReference>
<feature type="transmembrane region" description="Helical" evidence="5">
    <location>
        <begin position="224"/>
        <end position="243"/>
    </location>
</feature>
<proteinExistence type="predicted"/>
<dbReference type="GO" id="GO:0016020">
    <property type="term" value="C:membrane"/>
    <property type="evidence" value="ECO:0007669"/>
    <property type="project" value="UniProtKB-SubCell"/>
</dbReference>
<dbReference type="OrthoDB" id="9255580at2"/>
<evidence type="ECO:0000259" key="6">
    <source>
        <dbReference type="Pfam" id="PF04932"/>
    </source>
</evidence>
<accession>A0A1I3JXQ2</accession>
<evidence type="ECO:0000256" key="1">
    <source>
        <dbReference type="ARBA" id="ARBA00004141"/>
    </source>
</evidence>
<feature type="transmembrane region" description="Helical" evidence="5">
    <location>
        <begin position="403"/>
        <end position="423"/>
    </location>
</feature>
<name>A0A1I3JXQ2_9BACL</name>
<dbReference type="PANTHER" id="PTHR37422">
    <property type="entry name" value="TEICHURONIC ACID BIOSYNTHESIS PROTEIN TUAE"/>
    <property type="match status" value="1"/>
</dbReference>
<evidence type="ECO:0000313" key="8">
    <source>
        <dbReference type="Proteomes" id="UP000199545"/>
    </source>
</evidence>